<dbReference type="STRING" id="768679.TTX_1525"/>
<proteinExistence type="predicted"/>
<dbReference type="HOGENOM" id="CLU_185778_0_0_2"/>
<dbReference type="PaxDb" id="768679-TTX_1525"/>
<protein>
    <submittedName>
        <fullName evidence="1">Uncharacterized protein</fullName>
    </submittedName>
</protein>
<dbReference type="KEGG" id="ttn:TTX_1525"/>
<dbReference type="EMBL" id="FN869859">
    <property type="protein sequence ID" value="CCC82151.1"/>
    <property type="molecule type" value="Genomic_DNA"/>
</dbReference>
<evidence type="ECO:0000313" key="2">
    <source>
        <dbReference type="Proteomes" id="UP000002654"/>
    </source>
</evidence>
<dbReference type="RefSeq" id="WP_014127405.1">
    <property type="nucleotide sequence ID" value="NC_016070.1"/>
</dbReference>
<dbReference type="eggNOG" id="arCOG07480">
    <property type="taxonomic scope" value="Archaea"/>
</dbReference>
<keyword evidence="2" id="KW-1185">Reference proteome</keyword>
<gene>
    <name evidence="1" type="ordered locus">TTX_1525</name>
</gene>
<name>G4RKQ6_THETK</name>
<dbReference type="PATRIC" id="fig|768679.9.peg.1543"/>
<organism evidence="1 2">
    <name type="scientific">Thermoproteus tenax (strain ATCC 35583 / DSM 2078 / JCM 9277 / NBRC 100435 / Kra 1)</name>
    <dbReference type="NCBI Taxonomy" id="768679"/>
    <lineage>
        <taxon>Archaea</taxon>
        <taxon>Thermoproteota</taxon>
        <taxon>Thermoprotei</taxon>
        <taxon>Thermoproteales</taxon>
        <taxon>Thermoproteaceae</taxon>
        <taxon>Thermoproteus</taxon>
    </lineage>
</organism>
<accession>G4RKQ6</accession>
<reference evidence="1 2" key="1">
    <citation type="journal article" date="2011" name="PLoS ONE">
        <title>The complete genome sequence of Thermoproteus tenax: a physiologically versatile member of the Crenarchaeota.</title>
        <authorList>
            <person name="Siebers B."/>
            <person name="Zaparty M."/>
            <person name="Raddatz G."/>
            <person name="Tjaden B."/>
            <person name="Albers S.V."/>
            <person name="Bell S.D."/>
            <person name="Blombach F."/>
            <person name="Kletzin A."/>
            <person name="Kyrpides N."/>
            <person name="Lanz C."/>
            <person name="Plagens A."/>
            <person name="Rampp M."/>
            <person name="Rosinus A."/>
            <person name="von Jan M."/>
            <person name="Makarova K.S."/>
            <person name="Klenk H.P."/>
            <person name="Schuster S.C."/>
            <person name="Hensel R."/>
        </authorList>
    </citation>
    <scope>NUCLEOTIDE SEQUENCE [LARGE SCALE GENOMIC DNA]</scope>
    <source>
        <strain evidence="2">ATCC 35583 / DSM 2078 / JCM 9277 / NBRC 100435 / Kra 1</strain>
    </source>
</reference>
<evidence type="ECO:0000313" key="1">
    <source>
        <dbReference type="EMBL" id="CCC82151.1"/>
    </source>
</evidence>
<sequence>MIVFQTDFKCPRCGRLLTFVEDDSAIWLGCDHCLRYVKIDRRGVRRYWNYVQHRVLWRDLLRDLYESFELAVVS</sequence>
<dbReference type="AlphaFoldDB" id="G4RKQ6"/>
<dbReference type="Proteomes" id="UP000002654">
    <property type="component" value="Chromosome"/>
</dbReference>
<dbReference type="GeneID" id="11262403"/>